<comment type="caution">
    <text evidence="3">The sequence shown here is derived from an EMBL/GenBank/DDBJ whole genome shotgun (WGS) entry which is preliminary data.</text>
</comment>
<evidence type="ECO:0000256" key="1">
    <source>
        <dbReference type="SAM" id="Phobius"/>
    </source>
</evidence>
<organism evidence="3 4">
    <name type="scientific">Teichococcus aerophilus</name>
    <dbReference type="NCBI Taxonomy" id="1224513"/>
    <lineage>
        <taxon>Bacteria</taxon>
        <taxon>Pseudomonadati</taxon>
        <taxon>Pseudomonadota</taxon>
        <taxon>Alphaproteobacteria</taxon>
        <taxon>Acetobacterales</taxon>
        <taxon>Roseomonadaceae</taxon>
        <taxon>Roseomonas</taxon>
    </lineage>
</organism>
<dbReference type="EMBL" id="JACTVA010000002">
    <property type="protein sequence ID" value="MBC9205521.1"/>
    <property type="molecule type" value="Genomic_DNA"/>
</dbReference>
<dbReference type="InterPro" id="IPR029069">
    <property type="entry name" value="HotDog_dom_sf"/>
</dbReference>
<dbReference type="InterPro" id="IPR054545">
    <property type="entry name" value="ApeI-like"/>
</dbReference>
<keyword evidence="1" id="KW-0472">Membrane</keyword>
<keyword evidence="1" id="KW-0812">Transmembrane</keyword>
<protein>
    <recommendedName>
        <fullName evidence="2">ApeI dehydratase-like domain-containing protein</fullName>
    </recommendedName>
</protein>
<evidence type="ECO:0000259" key="2">
    <source>
        <dbReference type="Pfam" id="PF22818"/>
    </source>
</evidence>
<sequence length="96" mass="10034">MSVFSLPAGHPCFEGHFPGRPLVPGVLLLDAVFLAVAEAGYGTVSRLRHAKFRAPVGPDVAMDIILQPLAAHRIGFRCECGGALVLAGEVEVAVSL</sequence>
<feature type="domain" description="ApeI dehydratase-like" evidence="2">
    <location>
        <begin position="4"/>
        <end position="79"/>
    </location>
</feature>
<keyword evidence="1" id="KW-1133">Transmembrane helix</keyword>
<feature type="transmembrane region" description="Helical" evidence="1">
    <location>
        <begin position="22"/>
        <end position="44"/>
    </location>
</feature>
<name>A0ABR7RG21_9PROT</name>
<dbReference type="Pfam" id="PF22818">
    <property type="entry name" value="ApeI-like"/>
    <property type="match status" value="1"/>
</dbReference>
<dbReference type="Proteomes" id="UP000626026">
    <property type="component" value="Unassembled WGS sequence"/>
</dbReference>
<dbReference type="SUPFAM" id="SSF54637">
    <property type="entry name" value="Thioesterase/thiol ester dehydrase-isomerase"/>
    <property type="match status" value="1"/>
</dbReference>
<reference evidence="3 4" key="1">
    <citation type="journal article" date="2013" name="Int. J. Syst. Evol. Microbiol.">
        <title>Roseomonas aerophila sp. nov., isolated from air.</title>
        <authorList>
            <person name="Kim S.J."/>
            <person name="Weon H.Y."/>
            <person name="Ahn J.H."/>
            <person name="Hong S.B."/>
            <person name="Seok S.J."/>
            <person name="Whang K.S."/>
            <person name="Kwon S.W."/>
        </authorList>
    </citation>
    <scope>NUCLEOTIDE SEQUENCE [LARGE SCALE GENOMIC DNA]</scope>
    <source>
        <strain evidence="3 4">NBRC 108923</strain>
    </source>
</reference>
<proteinExistence type="predicted"/>
<evidence type="ECO:0000313" key="3">
    <source>
        <dbReference type="EMBL" id="MBC9205521.1"/>
    </source>
</evidence>
<gene>
    <name evidence="3" type="ORF">IBL26_01635</name>
</gene>
<dbReference type="Gene3D" id="3.10.129.10">
    <property type="entry name" value="Hotdog Thioesterase"/>
    <property type="match status" value="1"/>
</dbReference>
<accession>A0ABR7RG21</accession>
<evidence type="ECO:0000313" key="4">
    <source>
        <dbReference type="Proteomes" id="UP000626026"/>
    </source>
</evidence>
<keyword evidence="4" id="KW-1185">Reference proteome</keyword>
<dbReference type="RefSeq" id="WP_187782695.1">
    <property type="nucleotide sequence ID" value="NZ_JACTVA010000002.1"/>
</dbReference>